<dbReference type="EMBL" id="ATLV01023586">
    <property type="status" value="NOT_ANNOTATED_CDS"/>
    <property type="molecule type" value="Genomic_DNA"/>
</dbReference>
<keyword evidence="3" id="KW-1185">Reference proteome</keyword>
<gene>
    <name evidence="1" type="ORF">ZHAS_00017444</name>
</gene>
<name>A0A084WGI2_ANOSI</name>
<accession>A0A084WGI2</accession>
<dbReference type="VEuPathDB" id="VectorBase:ASIC017444"/>
<evidence type="ECO:0000313" key="2">
    <source>
        <dbReference type="EnsemblMetazoa" id="ASIC017444-PA"/>
    </source>
</evidence>
<evidence type="ECO:0000313" key="3">
    <source>
        <dbReference type="Proteomes" id="UP000030765"/>
    </source>
</evidence>
<sequence>MVADGAGRRVMPFSCFAPRTSDLGFLSRLSHGLLEVIQPIIIIIIIPGPRCRICRFAAKSDLHESWQENCGSENGFTRNVKYLQRNKTKLPASQQQQQQQ</sequence>
<evidence type="ECO:0000313" key="1">
    <source>
        <dbReference type="EMBL" id="KFB49326.1"/>
    </source>
</evidence>
<dbReference type="AlphaFoldDB" id="A0A084WGI2"/>
<organism evidence="1">
    <name type="scientific">Anopheles sinensis</name>
    <name type="common">Mosquito</name>
    <dbReference type="NCBI Taxonomy" id="74873"/>
    <lineage>
        <taxon>Eukaryota</taxon>
        <taxon>Metazoa</taxon>
        <taxon>Ecdysozoa</taxon>
        <taxon>Arthropoda</taxon>
        <taxon>Hexapoda</taxon>
        <taxon>Insecta</taxon>
        <taxon>Pterygota</taxon>
        <taxon>Neoptera</taxon>
        <taxon>Endopterygota</taxon>
        <taxon>Diptera</taxon>
        <taxon>Nematocera</taxon>
        <taxon>Culicoidea</taxon>
        <taxon>Culicidae</taxon>
        <taxon>Anophelinae</taxon>
        <taxon>Anopheles</taxon>
    </lineage>
</organism>
<dbReference type="Proteomes" id="UP000030765">
    <property type="component" value="Unassembled WGS sequence"/>
</dbReference>
<reference evidence="2" key="2">
    <citation type="submission" date="2020-05" db="UniProtKB">
        <authorList>
            <consortium name="EnsemblMetazoa"/>
        </authorList>
    </citation>
    <scope>IDENTIFICATION</scope>
</reference>
<proteinExistence type="predicted"/>
<dbReference type="EnsemblMetazoa" id="ASIC017444-RA">
    <property type="protein sequence ID" value="ASIC017444-PA"/>
    <property type="gene ID" value="ASIC017444"/>
</dbReference>
<reference evidence="1 3" key="1">
    <citation type="journal article" date="2014" name="BMC Genomics">
        <title>Genome sequence of Anopheles sinensis provides insight into genetics basis of mosquito competence for malaria parasites.</title>
        <authorList>
            <person name="Zhou D."/>
            <person name="Zhang D."/>
            <person name="Ding G."/>
            <person name="Shi L."/>
            <person name="Hou Q."/>
            <person name="Ye Y."/>
            <person name="Xu Y."/>
            <person name="Zhou H."/>
            <person name="Xiong C."/>
            <person name="Li S."/>
            <person name="Yu J."/>
            <person name="Hong S."/>
            <person name="Yu X."/>
            <person name="Zou P."/>
            <person name="Chen C."/>
            <person name="Chang X."/>
            <person name="Wang W."/>
            <person name="Lv Y."/>
            <person name="Sun Y."/>
            <person name="Ma L."/>
            <person name="Shen B."/>
            <person name="Zhu C."/>
        </authorList>
    </citation>
    <scope>NUCLEOTIDE SEQUENCE [LARGE SCALE GENOMIC DNA]</scope>
</reference>
<dbReference type="EMBL" id="KE525344">
    <property type="protein sequence ID" value="KFB49326.1"/>
    <property type="molecule type" value="Genomic_DNA"/>
</dbReference>
<protein>
    <submittedName>
        <fullName evidence="1 2">Uncharacterized protein</fullName>
    </submittedName>
</protein>